<name>A0AA48K735_9BACT</name>
<dbReference type="AlphaFoldDB" id="A0AA48K735"/>
<dbReference type="RefSeq" id="WP_316414339.1">
    <property type="nucleotide sequence ID" value="NZ_AP027080.1"/>
</dbReference>
<organism evidence="3 4">
    <name type="scientific">Mesoterricola silvestris</name>
    <dbReference type="NCBI Taxonomy" id="2927979"/>
    <lineage>
        <taxon>Bacteria</taxon>
        <taxon>Pseudomonadati</taxon>
        <taxon>Acidobacteriota</taxon>
        <taxon>Holophagae</taxon>
        <taxon>Holophagales</taxon>
        <taxon>Holophagaceae</taxon>
        <taxon>Mesoterricola</taxon>
    </lineage>
</organism>
<feature type="signal peptide" evidence="2">
    <location>
        <begin position="1"/>
        <end position="17"/>
    </location>
</feature>
<evidence type="ECO:0000313" key="3">
    <source>
        <dbReference type="EMBL" id="BDU71449.1"/>
    </source>
</evidence>
<dbReference type="CDD" id="cd16325">
    <property type="entry name" value="LolA"/>
    <property type="match status" value="1"/>
</dbReference>
<dbReference type="EMBL" id="AP027080">
    <property type="protein sequence ID" value="BDU71449.1"/>
    <property type="molecule type" value="Genomic_DNA"/>
</dbReference>
<dbReference type="KEGG" id="msil:METEAL_06230"/>
<gene>
    <name evidence="3" type="ORF">METEAL_06230</name>
</gene>
<dbReference type="Pfam" id="PF03548">
    <property type="entry name" value="LolA"/>
    <property type="match status" value="1"/>
</dbReference>
<proteinExistence type="predicted"/>
<evidence type="ECO:0000313" key="4">
    <source>
        <dbReference type="Proteomes" id="UP001238179"/>
    </source>
</evidence>
<protein>
    <submittedName>
        <fullName evidence="3">Outer-membrane lipoprotein carrier protein</fullName>
    </submittedName>
</protein>
<dbReference type="InterPro" id="IPR004564">
    <property type="entry name" value="OM_lipoprot_carrier_LolA-like"/>
</dbReference>
<evidence type="ECO:0000256" key="2">
    <source>
        <dbReference type="SAM" id="SignalP"/>
    </source>
</evidence>
<sequence length="198" mass="21586">MRRAAWFLLAPALCAQAVPEALTAHLKATAVLHADFTQTRRLAALSRPLKSSGSLVVSRELGVLWRMAKPLPLTVAAGPKGVLEVDAAGRRKLQTTKDTPMVARMGEIMKSLLEGRWSALDGLFTVKGESGRDGAWTIHLTPAPQTAAFIKAVRIRGAAFIETIHVDEPSGDTMDLTFFNFRPEAPLTAEERRLLSFE</sequence>
<feature type="chain" id="PRO_5041407163" evidence="2">
    <location>
        <begin position="18"/>
        <end position="198"/>
    </location>
</feature>
<evidence type="ECO:0000256" key="1">
    <source>
        <dbReference type="ARBA" id="ARBA00022729"/>
    </source>
</evidence>
<keyword evidence="3" id="KW-0449">Lipoprotein</keyword>
<accession>A0AA48K735</accession>
<keyword evidence="1 2" id="KW-0732">Signal</keyword>
<reference evidence="4" key="1">
    <citation type="journal article" date="2023" name="Int. J. Syst. Evol. Microbiol.">
        <title>Mesoterricola silvestris gen. nov., sp. nov., Mesoterricola sediminis sp. nov., Geothrix oryzae sp. nov., Geothrix edaphica sp. nov., Geothrix rubra sp. nov., and Geothrix limicola sp. nov., six novel members of Acidobacteriota isolated from soils.</title>
        <authorList>
            <person name="Itoh H."/>
            <person name="Sugisawa Y."/>
            <person name="Mise K."/>
            <person name="Xu Z."/>
            <person name="Kuniyasu M."/>
            <person name="Ushijima N."/>
            <person name="Kawano K."/>
            <person name="Kobayashi E."/>
            <person name="Shiratori Y."/>
            <person name="Masuda Y."/>
            <person name="Senoo K."/>
        </authorList>
    </citation>
    <scope>NUCLEOTIDE SEQUENCE [LARGE SCALE GENOMIC DNA]</scope>
    <source>
        <strain evidence="4">W79</strain>
    </source>
</reference>
<dbReference type="InterPro" id="IPR029046">
    <property type="entry name" value="LolA/LolB/LppX"/>
</dbReference>
<keyword evidence="4" id="KW-1185">Reference proteome</keyword>
<dbReference type="Gene3D" id="2.50.20.10">
    <property type="entry name" value="Lipoprotein localisation LolA/LolB/LppX"/>
    <property type="match status" value="1"/>
</dbReference>
<dbReference type="Proteomes" id="UP001238179">
    <property type="component" value="Chromosome"/>
</dbReference>
<dbReference type="SUPFAM" id="SSF89392">
    <property type="entry name" value="Prokaryotic lipoproteins and lipoprotein localization factors"/>
    <property type="match status" value="1"/>
</dbReference>